<dbReference type="EMBL" id="JAIWYE010000004">
    <property type="protein sequence ID" value="MCA4702385.1"/>
    <property type="molecule type" value="Genomic_DNA"/>
</dbReference>
<evidence type="ECO:0000313" key="5">
    <source>
        <dbReference type="EMBL" id="RHL33442.1"/>
    </source>
</evidence>
<protein>
    <submittedName>
        <fullName evidence="2">PD-(D/E)XK nuclease family protein</fullName>
    </submittedName>
</protein>
<dbReference type="Proteomes" id="UP001198461">
    <property type="component" value="Unassembled WGS sequence"/>
</dbReference>
<evidence type="ECO:0000313" key="6">
    <source>
        <dbReference type="Proteomes" id="UP000196036"/>
    </source>
</evidence>
<sequence>MELNDLLMEISKICLIEQERMKHKQRKGDCFNVFNTLGLRSNEVRLHSAFLAELLNPDGNHGLKDAMLKEFLAAIGLKRDYISNCNTNIVERYIGERTETTGGRIDIILEDGEYAIIIENKIYAIDQYHQLLRYNNYGKQRFPKGFKLIYLTLDGHEASKDSLGDNEIDYHCISYKGHILNWLSKCVMLAYDKPLVRETISQYITLIKQITGQDMNKDSSDKIVDLAINNMEAVVALMDNRAEISSKLRTEFIFKPLKEFAVKMGMEFKLIKEGDESPALKFKMPQWSHYIVITRDDGRDSDWKNLYIGISQSSLLGAKELPIRQLSCFSECSNTYWPYGWEWILYTDWHSTSSYLPIRTGEVSNWIISKIRQIIEEIEDKGLPV</sequence>
<dbReference type="EMBL" id="QRYV01000001">
    <property type="protein sequence ID" value="RGV19255.1"/>
    <property type="molecule type" value="Genomic_DNA"/>
</dbReference>
<evidence type="ECO:0000313" key="1">
    <source>
        <dbReference type="EMBL" id="KAA9048423.1"/>
    </source>
</evidence>
<comment type="caution">
    <text evidence="5">The sequence shown here is derived from an EMBL/GenBank/DDBJ whole genome shotgun (WGS) entry which is preliminary data.</text>
</comment>
<dbReference type="EMBL" id="VYQC01000003">
    <property type="protein sequence ID" value="KAA9048423.1"/>
    <property type="molecule type" value="Genomic_DNA"/>
</dbReference>
<reference evidence="2" key="7">
    <citation type="submission" date="2023-08" db="EMBL/GenBank/DDBJ databases">
        <title>Mucin Metabolism Genes Underlie the Key Renovations of Bacteroides xylanisolvens Genomes in Captive Great Apes.</title>
        <authorList>
            <person name="Nishida A.H."/>
        </authorList>
    </citation>
    <scope>NUCLEOTIDE SEQUENCE</scope>
    <source>
        <strain evidence="2">P13.H9</strain>
    </source>
</reference>
<dbReference type="Proteomes" id="UP000327007">
    <property type="component" value="Unassembled WGS sequence"/>
</dbReference>
<proteinExistence type="predicted"/>
<organism evidence="5 8">
    <name type="scientific">Bacteroides xylanisolvens</name>
    <dbReference type="NCBI Taxonomy" id="371601"/>
    <lineage>
        <taxon>Bacteria</taxon>
        <taxon>Pseudomonadati</taxon>
        <taxon>Bacteroidota</taxon>
        <taxon>Bacteroidia</taxon>
        <taxon>Bacteroidales</taxon>
        <taxon>Bacteroidaceae</taxon>
        <taxon>Bacteroides</taxon>
    </lineage>
</organism>
<dbReference type="EMBL" id="NFLW01000013">
    <property type="protein sequence ID" value="OUQ70737.1"/>
    <property type="molecule type" value="Genomic_DNA"/>
</dbReference>
<reference evidence="1" key="6">
    <citation type="submission" date="2019-09" db="EMBL/GenBank/DDBJ databases">
        <authorList>
            <person name="Ross B.D."/>
            <person name="Verster A.J."/>
            <person name="Radey M.C."/>
            <person name="Schmidtke D.T."/>
            <person name="Pope C.E."/>
            <person name="Hoffman L.R."/>
            <person name="Hajjar A.M."/>
            <person name="Peterson S.B."/>
            <person name="Borenstein E."/>
            <person name="Mougous J.D."/>
        </authorList>
    </citation>
    <scope>NUCLEOTIDE SEQUENCE</scope>
    <source>
        <strain evidence="1">H204</strain>
    </source>
</reference>
<evidence type="ECO:0000313" key="8">
    <source>
        <dbReference type="Proteomes" id="UP000284495"/>
    </source>
</evidence>
<name>A0A1Y4V4K9_9BACE</name>
<dbReference type="InterPro" id="IPR029470">
    <property type="entry name" value="PDDEXK_4"/>
</dbReference>
<evidence type="ECO:0000313" key="2">
    <source>
        <dbReference type="EMBL" id="MCA4702385.1"/>
    </source>
</evidence>
<dbReference type="Proteomes" id="UP000196036">
    <property type="component" value="Unassembled WGS sequence"/>
</dbReference>
<dbReference type="EMBL" id="QROO01000036">
    <property type="protein sequence ID" value="RHL33442.1"/>
    <property type="molecule type" value="Genomic_DNA"/>
</dbReference>
<accession>A0A1Y4V4K9</accession>
<gene>
    <name evidence="3" type="ORF">B5E52_08660</name>
    <name evidence="5" type="ORF">DW027_22020</name>
    <name evidence="4" type="ORF">DWW25_00595</name>
    <name evidence="1" type="ORF">F6S82_06265</name>
    <name evidence="2" type="ORF">LD004_01975</name>
</gene>
<reference evidence="1" key="5">
    <citation type="journal article" date="2019" name="bioRxiv">
        <title>Acquired interbacterial defense systems protect against interspecies antagonism in the human gut microbiome.</title>
        <authorList>
            <person name="Ross B.D."/>
            <person name="Verster A.J."/>
            <person name="Radey M.C."/>
            <person name="Schmidtke D.T."/>
            <person name="Pope C.E."/>
            <person name="Hoffman L.R."/>
            <person name="Hajjar A.M."/>
            <person name="Peterson S.B."/>
            <person name="Borenstein E."/>
            <person name="Mougous J.D."/>
        </authorList>
    </citation>
    <scope>NUCLEOTIDE SEQUENCE</scope>
    <source>
        <strain evidence="1">H204</strain>
    </source>
</reference>
<evidence type="ECO:0000313" key="3">
    <source>
        <dbReference type="EMBL" id="OUQ70737.1"/>
    </source>
</evidence>
<dbReference type="Proteomes" id="UP000283369">
    <property type="component" value="Unassembled WGS sequence"/>
</dbReference>
<reference evidence="7 8" key="4">
    <citation type="submission" date="2018-08" db="EMBL/GenBank/DDBJ databases">
        <title>A genome reference for cultivated species of the human gut microbiota.</title>
        <authorList>
            <person name="Zou Y."/>
            <person name="Xue W."/>
            <person name="Luo G."/>
        </authorList>
    </citation>
    <scope>NUCLEOTIDE SEQUENCE [LARGE SCALE GENOMIC DNA]</scope>
    <source>
        <strain evidence="4 7">AF14-7</strain>
        <strain evidence="5 8">AF38-2</strain>
    </source>
</reference>
<reference evidence="3" key="2">
    <citation type="journal article" date="2018" name="BMC Genomics">
        <title>Whole genome sequencing and function prediction of 133 gut anaerobes isolated from chicken caecum in pure cultures.</title>
        <authorList>
            <person name="Medvecky M."/>
            <person name="Cejkova D."/>
            <person name="Polansky O."/>
            <person name="Karasova D."/>
            <person name="Kubasova T."/>
            <person name="Cizek A."/>
            <person name="Rychlik I."/>
        </authorList>
    </citation>
    <scope>NUCLEOTIDE SEQUENCE</scope>
    <source>
        <strain evidence="3">An109</strain>
    </source>
</reference>
<evidence type="ECO:0000313" key="9">
    <source>
        <dbReference type="Proteomes" id="UP000327007"/>
    </source>
</evidence>
<evidence type="ECO:0000313" key="4">
    <source>
        <dbReference type="EMBL" id="RGV19255.1"/>
    </source>
</evidence>
<dbReference type="Pfam" id="PF14281">
    <property type="entry name" value="PDDEXK_4"/>
    <property type="match status" value="1"/>
</dbReference>
<evidence type="ECO:0000313" key="7">
    <source>
        <dbReference type="Proteomes" id="UP000283369"/>
    </source>
</evidence>
<dbReference type="AlphaFoldDB" id="A0A1Y4V4K9"/>
<reference evidence="6" key="1">
    <citation type="submission" date="2017-04" db="EMBL/GenBank/DDBJ databases">
        <title>Function of individual gut microbiota members based on whole genome sequencing of pure cultures obtained from chicken caecum.</title>
        <authorList>
            <person name="Medvecky M."/>
            <person name="Cejkova D."/>
            <person name="Polansky O."/>
            <person name="Karasova D."/>
            <person name="Kubasova T."/>
            <person name="Cizek A."/>
            <person name="Rychlik I."/>
        </authorList>
    </citation>
    <scope>NUCLEOTIDE SEQUENCE [LARGE SCALE GENOMIC DNA]</scope>
    <source>
        <strain evidence="6">An109</strain>
    </source>
</reference>
<dbReference type="RefSeq" id="WP_004317565.1">
    <property type="nucleotide sequence ID" value="NZ_BAABZH010000001.1"/>
</dbReference>
<reference evidence="9" key="3">
    <citation type="journal article" date="2018" name="J. Anim. Genet.">
        <title>Acquired interbacterial defense systems protect against interspecies antagonism in the human gut microbiome.</title>
        <authorList>
            <person name="Ross B.D."/>
            <person name="Verster A.J."/>
            <person name="Radey M.C."/>
            <person name="Schmidtke D.T."/>
            <person name="Pope C.E."/>
            <person name="Hoffman L.R."/>
            <person name="Hajjar A."/>
            <person name="Peterson S.B."/>
            <person name="Borenstein E."/>
            <person name="Mougous J."/>
        </authorList>
    </citation>
    <scope>NUCLEOTIDE SEQUENCE [LARGE SCALE GENOMIC DNA]</scope>
    <source>
        <strain evidence="9">H204</strain>
    </source>
</reference>
<dbReference type="Proteomes" id="UP000284495">
    <property type="component" value="Unassembled WGS sequence"/>
</dbReference>